<evidence type="ECO:0000313" key="4">
    <source>
        <dbReference type="Proteomes" id="UP001500975"/>
    </source>
</evidence>
<reference evidence="4" key="1">
    <citation type="journal article" date="2019" name="Int. J. Syst. Evol. Microbiol.">
        <title>The Global Catalogue of Microorganisms (GCM) 10K type strain sequencing project: providing services to taxonomists for standard genome sequencing and annotation.</title>
        <authorList>
            <consortium name="The Broad Institute Genomics Platform"/>
            <consortium name="The Broad Institute Genome Sequencing Center for Infectious Disease"/>
            <person name="Wu L."/>
            <person name="Ma J."/>
        </authorList>
    </citation>
    <scope>NUCLEOTIDE SEQUENCE [LARGE SCALE GENOMIC DNA]</scope>
    <source>
        <strain evidence="4">JCM 17804</strain>
    </source>
</reference>
<dbReference type="Pfam" id="PF06476">
    <property type="entry name" value="DUF1090"/>
    <property type="match status" value="1"/>
</dbReference>
<comment type="caution">
    <text evidence="3">The sequence shown here is derived from an EMBL/GenBank/DDBJ whole genome shotgun (WGS) entry which is preliminary data.</text>
</comment>
<keyword evidence="4" id="KW-1185">Reference proteome</keyword>
<dbReference type="EMBL" id="BAABGJ010000080">
    <property type="protein sequence ID" value="GAA4355506.1"/>
    <property type="molecule type" value="Genomic_DNA"/>
</dbReference>
<feature type="coiled-coil region" evidence="1">
    <location>
        <begin position="74"/>
        <end position="108"/>
    </location>
</feature>
<evidence type="ECO:0000256" key="2">
    <source>
        <dbReference type="SAM" id="SignalP"/>
    </source>
</evidence>
<dbReference type="Proteomes" id="UP001500975">
    <property type="component" value="Unassembled WGS sequence"/>
</dbReference>
<feature type="signal peptide" evidence="2">
    <location>
        <begin position="1"/>
        <end position="20"/>
    </location>
</feature>
<accession>A0ABP8IC32</accession>
<evidence type="ECO:0000313" key="3">
    <source>
        <dbReference type="EMBL" id="GAA4355506.1"/>
    </source>
</evidence>
<evidence type="ECO:0000256" key="1">
    <source>
        <dbReference type="SAM" id="Coils"/>
    </source>
</evidence>
<sequence>MRANPCFLFIALALAPPAMAQPTGPVDNAECKAERATLEQDMELAHSKGQMLRRRQLAEALAALQARCENLAPAQSRAAKIERLDQEIRELREALARAEEQLHKLKSEAP</sequence>
<feature type="chain" id="PRO_5045753908" description="DUF1090 domain-containing protein" evidence="2">
    <location>
        <begin position="21"/>
        <end position="110"/>
    </location>
</feature>
<protein>
    <recommendedName>
        <fullName evidence="5">DUF1090 domain-containing protein</fullName>
    </recommendedName>
</protein>
<name>A0ABP8IC32_9BURK</name>
<proteinExistence type="predicted"/>
<evidence type="ECO:0008006" key="5">
    <source>
        <dbReference type="Google" id="ProtNLM"/>
    </source>
</evidence>
<organism evidence="3 4">
    <name type="scientific">Variovorax defluvii</name>
    <dbReference type="NCBI Taxonomy" id="913761"/>
    <lineage>
        <taxon>Bacteria</taxon>
        <taxon>Pseudomonadati</taxon>
        <taxon>Pseudomonadota</taxon>
        <taxon>Betaproteobacteria</taxon>
        <taxon>Burkholderiales</taxon>
        <taxon>Comamonadaceae</taxon>
        <taxon>Variovorax</taxon>
    </lineage>
</organism>
<gene>
    <name evidence="3" type="ORF">GCM10023165_47700</name>
</gene>
<dbReference type="InterPro" id="IPR009468">
    <property type="entry name" value="DUF1090"/>
</dbReference>
<keyword evidence="2" id="KW-0732">Signal</keyword>
<keyword evidence="1" id="KW-0175">Coiled coil</keyword>